<name>A0A834AZ87_9CHIR</name>
<comment type="catalytic activity">
    <reaction evidence="11">
        <text>ATP + H2O = ADP + phosphate + H(+)</text>
        <dbReference type="Rhea" id="RHEA:13065"/>
        <dbReference type="ChEBI" id="CHEBI:15377"/>
        <dbReference type="ChEBI" id="CHEBI:15378"/>
        <dbReference type="ChEBI" id="CHEBI:30616"/>
        <dbReference type="ChEBI" id="CHEBI:43474"/>
        <dbReference type="ChEBI" id="CHEBI:456216"/>
        <dbReference type="EC" id="3.6.4.13"/>
    </reaction>
</comment>
<evidence type="ECO:0000256" key="13">
    <source>
        <dbReference type="ARBA" id="ARBA00066260"/>
    </source>
</evidence>
<keyword evidence="4" id="KW-0217">Developmental protein</keyword>
<evidence type="ECO:0000256" key="6">
    <source>
        <dbReference type="ARBA" id="ARBA00022741"/>
    </source>
</evidence>
<dbReference type="InterPro" id="IPR041679">
    <property type="entry name" value="DNA2/NAM7-like_C"/>
</dbReference>
<dbReference type="FunFam" id="3.40.50.300:FF:000999">
    <property type="entry name" value="Mov10 like RISC complex RNA helicase 1"/>
    <property type="match status" value="1"/>
</dbReference>
<dbReference type="GO" id="GO:0005737">
    <property type="term" value="C:cytoplasm"/>
    <property type="evidence" value="ECO:0007669"/>
    <property type="project" value="UniProtKB-SubCell"/>
</dbReference>
<evidence type="ECO:0000256" key="15">
    <source>
        <dbReference type="SAM" id="MobiDB-lite"/>
    </source>
</evidence>
<evidence type="ECO:0000259" key="18">
    <source>
        <dbReference type="Pfam" id="PF21634"/>
    </source>
</evidence>
<organism evidence="20 21">
    <name type="scientific">Phyllostomus discolor</name>
    <name type="common">pale spear-nosed bat</name>
    <dbReference type="NCBI Taxonomy" id="89673"/>
    <lineage>
        <taxon>Eukaryota</taxon>
        <taxon>Metazoa</taxon>
        <taxon>Chordata</taxon>
        <taxon>Craniata</taxon>
        <taxon>Vertebrata</taxon>
        <taxon>Euteleostomi</taxon>
        <taxon>Mammalia</taxon>
        <taxon>Eutheria</taxon>
        <taxon>Laurasiatheria</taxon>
        <taxon>Chiroptera</taxon>
        <taxon>Yangochiroptera</taxon>
        <taxon>Phyllostomidae</taxon>
        <taxon>Phyllostominae</taxon>
        <taxon>Phyllostomus</taxon>
    </lineage>
</organism>
<dbReference type="SUPFAM" id="SSF52540">
    <property type="entry name" value="P-loop containing nucleoside triphosphate hydrolases"/>
    <property type="match status" value="1"/>
</dbReference>
<feature type="compositionally biased region" description="Gly residues" evidence="15">
    <location>
        <begin position="340"/>
        <end position="349"/>
    </location>
</feature>
<evidence type="ECO:0000313" key="20">
    <source>
        <dbReference type="EMBL" id="KAF6120398.1"/>
    </source>
</evidence>
<evidence type="ECO:0000259" key="19">
    <source>
        <dbReference type="Pfam" id="PF21635"/>
    </source>
</evidence>
<keyword evidence="5" id="KW-0963">Cytoplasm</keyword>
<keyword evidence="7" id="KW-0378">Hydrolase</keyword>
<accession>A0A834AZ87</accession>
<dbReference type="EMBL" id="JABVXQ010000003">
    <property type="protein sequence ID" value="KAF6120398.1"/>
    <property type="molecule type" value="Genomic_DNA"/>
</dbReference>
<dbReference type="InterPro" id="IPR041677">
    <property type="entry name" value="DNA2/NAM7_AAA_11"/>
</dbReference>
<evidence type="ECO:0000256" key="3">
    <source>
        <dbReference type="ARBA" id="ARBA00012552"/>
    </source>
</evidence>
<gene>
    <name evidence="20" type="ORF">HJG60_013134</name>
</gene>
<keyword evidence="8 20" id="KW-0347">Helicase</keyword>
<dbReference type="GO" id="GO:0007283">
    <property type="term" value="P:spermatogenesis"/>
    <property type="evidence" value="ECO:0007669"/>
    <property type="project" value="UniProtKB-ARBA"/>
</dbReference>
<dbReference type="GO" id="GO:0016787">
    <property type="term" value="F:hydrolase activity"/>
    <property type="evidence" value="ECO:0007669"/>
    <property type="project" value="UniProtKB-KW"/>
</dbReference>
<evidence type="ECO:0000256" key="4">
    <source>
        <dbReference type="ARBA" id="ARBA00022473"/>
    </source>
</evidence>
<evidence type="ECO:0000256" key="9">
    <source>
        <dbReference type="ARBA" id="ARBA00022840"/>
    </source>
</evidence>
<evidence type="ECO:0000256" key="11">
    <source>
        <dbReference type="ARBA" id="ARBA00047984"/>
    </source>
</evidence>
<evidence type="ECO:0000259" key="17">
    <source>
        <dbReference type="Pfam" id="PF13087"/>
    </source>
</evidence>
<evidence type="ECO:0000256" key="1">
    <source>
        <dbReference type="ARBA" id="ARBA00004496"/>
    </source>
</evidence>
<feature type="domain" description="DNA2/NAM7 helicase helicase" evidence="16">
    <location>
        <begin position="858"/>
        <end position="928"/>
    </location>
</feature>
<evidence type="ECO:0000259" key="16">
    <source>
        <dbReference type="Pfam" id="PF13086"/>
    </source>
</evidence>
<proteinExistence type="inferred from homology"/>
<keyword evidence="6" id="KW-0547">Nucleotide-binding</keyword>
<keyword evidence="9" id="KW-0067">ATP-binding</keyword>
<evidence type="ECO:0000256" key="12">
    <source>
        <dbReference type="ARBA" id="ARBA00054623"/>
    </source>
</evidence>
<dbReference type="AlphaFoldDB" id="A0A834AZ87"/>
<feature type="domain" description="Helicase MOV-10-like beta-barrel" evidence="18">
    <location>
        <begin position="555"/>
        <end position="628"/>
    </location>
</feature>
<feature type="region of interest" description="Disordered" evidence="15">
    <location>
        <begin position="325"/>
        <end position="405"/>
    </location>
</feature>
<feature type="domain" description="DNA2/NAM7 helicase helicase" evidence="16">
    <location>
        <begin position="747"/>
        <end position="829"/>
    </location>
</feature>
<comment type="function">
    <text evidence="12">ATP-dependent RNA helicase required during spermatogenesis to repress transposable elements and prevent their mobilization, which is essential for germline integrity. Acts via the piRNA metabolic process, which mediates the repression of transposable elements during meiosis by forming complexes composed of piRNAs and Piwi proteins and governs the methylation and subsequent repression of transposons. Involved in the primary piRNA metabolic process. Specifically binds to piRNA precursors and promotes the generation of intermediate piRNA processing fragments that are subsequently loaded to Piwi proteins. Acts via its ATP-dependent RNA helicase activity: displays 5'-3' RNA unwinding activity and probably mediates unwinding and funneling of single-stranded piRNA precursor transcripts to the endonuclease that catalyzes the first cleavage step of piRNA processing to generate piRNA intermediate fragments that are subsequently loaded to Piwi proteins.</text>
</comment>
<dbReference type="Pfam" id="PF13086">
    <property type="entry name" value="AAA_11"/>
    <property type="match status" value="2"/>
</dbReference>
<comment type="subunit">
    <text evidence="13">Interacts with PIWIL1. Interacts with PIWIL2. Interacts with PIWIL4. Interacts with HSPA2. Interacts with PLD6.</text>
</comment>
<dbReference type="InterPro" id="IPR049079">
    <property type="entry name" value="Mov-10_helical"/>
</dbReference>
<reference evidence="20 21" key="1">
    <citation type="journal article" date="2020" name="Nature">
        <title>Six reference-quality genomes reveal evolution of bat adaptations.</title>
        <authorList>
            <person name="Jebb D."/>
            <person name="Huang Z."/>
            <person name="Pippel M."/>
            <person name="Hughes G.M."/>
            <person name="Lavrichenko K."/>
            <person name="Devanna P."/>
            <person name="Winkler S."/>
            <person name="Jermiin L.S."/>
            <person name="Skirmuntt E.C."/>
            <person name="Katzourakis A."/>
            <person name="Burkitt-Gray L."/>
            <person name="Ray D.A."/>
            <person name="Sullivan K.A.M."/>
            <person name="Roscito J.G."/>
            <person name="Kirilenko B.M."/>
            <person name="Davalos L.M."/>
            <person name="Corthals A.P."/>
            <person name="Power M.L."/>
            <person name="Jones G."/>
            <person name="Ransome R.D."/>
            <person name="Dechmann D.K.N."/>
            <person name="Locatelli A.G."/>
            <person name="Puechmaille S.J."/>
            <person name="Fedrigo O."/>
            <person name="Jarvis E.D."/>
            <person name="Hiller M."/>
            <person name="Vernes S.C."/>
            <person name="Myers E.W."/>
            <person name="Teeling E.C."/>
        </authorList>
    </citation>
    <scope>NUCLEOTIDE SEQUENCE [LARGE SCALE GENOMIC DNA]</scope>
    <source>
        <strain evidence="20">Bat1K_MPI-CBG_1</strain>
    </source>
</reference>
<evidence type="ECO:0000313" key="21">
    <source>
        <dbReference type="Proteomes" id="UP000664940"/>
    </source>
</evidence>
<dbReference type="InterPro" id="IPR027417">
    <property type="entry name" value="P-loop_NTPase"/>
</dbReference>
<feature type="domain" description="Helicase MOV-10 helical" evidence="19">
    <location>
        <begin position="503"/>
        <end position="553"/>
    </location>
</feature>
<sequence>MLRLAAKLVAFFWRKADGPEEEVRPPGLEPREGDTKVKTVRGVVTRYCSDYGMIDDLIYFSNEVVAGKALLNVGQEVIAAVEENRVSSGLKAVRVEAVSDKWEEDSKARGGGLSDSSPRVLIGCVTSLTKGAGYINQTTYFSLQSVCEGFEPCKGDWVEATYWIRPGTWSSEALLVKPLRYKRVDRVCVSSLWGRNGVIDDSVFFTLDSVRLPEGYVPRRHDLVSAVVVESSQSCYLWRALCVTPVARRDSATAAEAEAPEEVCEAQLLKDKGNIEVTRATDFGTVKEGGSRSMVLCIENKGDAPQHLVSCRLAGWDRARQFRFHTLRRTQRRPPAPAGAGPGKAGGGVHPADGGRDAQAHRAPESGVSHGGAVPPGGCACEAESGEREQSASREPAAEPAPSGLIPPGGRALLVVVCEAKTAGRCRELLLLCFSGFLIGRFLEVSVVSAEEALVAAREPFLWRKSRSPQAPAPAPMKSTVVVTTQKRNLRRQLPSFLPQYPIPDRLKKCVEQKIDILTFQPLLAERLSVTNYKEKFSTLLWLEEIHAEVELREYSMSGVTLKRSGDLLVLEVPGLAESRPSLYAGDKLVLKTQEYHGHVVEYVGYVVKIHEEDVTLKLNPEFEQAYNFEPMDVEFTYNRTTSRRCHFALEQAVHLGVKVLFPEEVILQSPQVTGGWNHAQDPGDDGPPAHQNRKAVKDQLKPAADTGPAGAQDTLGPAAFAAGMSRLGGEARAPEAREEEFFNPLLNENQRLAVRRILSGDCRPLPYILFGPPGTGKTVTIIEAVLQVYHALPDSRILVCAPSNSAADLVCLRLHESRLLQPGTMVRVNATCRLEETVIEAIKAYCKDGEDIWKASRFRIIITTCSSAGLFYQIGVRVGHFTHVFVDEAGQASEPECLIPLGLVSDVGGQIVLAGDPMQLGPVIKSRLAMAYGLNVSLLERLMSRPVYLRDEDAFGACGAYNPLLVTKLVKNYRSHAALLALPSRLFYHKELEVCADPEVAASLGGWERLPRKGFPLLFHGVRGSEAREGRSPSWFNPAEAVQVLRYCCLLARSLSSQVSPQDIGVITPYRKQVEKIKILLRNVDLTDIKVGSVEEFQGQEHLVIIISTVRSNEDEFEDDRYFLGFLSNSKRFNVAVTRPKALLIVLGNPYVLVRDPCFGALLEYSITNGVYTGCDLPPELRSLQK</sequence>
<dbReference type="Pfam" id="PF21634">
    <property type="entry name" value="MOV-10_beta-barrel"/>
    <property type="match status" value="1"/>
</dbReference>
<evidence type="ECO:0000256" key="8">
    <source>
        <dbReference type="ARBA" id="ARBA00022806"/>
    </source>
</evidence>
<dbReference type="InterPro" id="IPR047187">
    <property type="entry name" value="SF1_C_Upf1"/>
</dbReference>
<dbReference type="Pfam" id="PF21635">
    <property type="entry name" value="Mov-10_helical"/>
    <property type="match status" value="1"/>
</dbReference>
<dbReference type="Pfam" id="PF13087">
    <property type="entry name" value="AAA_12"/>
    <property type="match status" value="1"/>
</dbReference>
<comment type="subcellular location">
    <subcellularLocation>
        <location evidence="1">Cytoplasm</location>
    </subcellularLocation>
</comment>
<dbReference type="GO" id="GO:0005524">
    <property type="term" value="F:ATP binding"/>
    <property type="evidence" value="ECO:0007669"/>
    <property type="project" value="UniProtKB-KW"/>
</dbReference>
<comment type="similarity">
    <text evidence="2">Belongs to the DNA2/NAM7 helicase family. SDE3 subfamily.</text>
</comment>
<feature type="compositionally biased region" description="Low complexity" evidence="15">
    <location>
        <begin position="393"/>
        <end position="403"/>
    </location>
</feature>
<dbReference type="GO" id="GO:0031047">
    <property type="term" value="P:regulatory ncRNA-mediated gene silencing"/>
    <property type="evidence" value="ECO:0007669"/>
    <property type="project" value="UniProtKB-KW"/>
</dbReference>
<dbReference type="CDD" id="cd18078">
    <property type="entry name" value="DEXXQc_Mov10L1"/>
    <property type="match status" value="1"/>
</dbReference>
<dbReference type="FunFam" id="3.40.50.300:FF:000864">
    <property type="entry name" value="Mov10-like RISC complex RNA helicase 1"/>
    <property type="match status" value="1"/>
</dbReference>
<feature type="compositionally biased region" description="Basic and acidic residues" evidence="15">
    <location>
        <begin position="353"/>
        <end position="364"/>
    </location>
</feature>
<dbReference type="PANTHER" id="PTHR45418:SF1">
    <property type="entry name" value="CANCER_TESTIS ANTIGEN 55"/>
    <property type="match status" value="1"/>
</dbReference>
<keyword evidence="10" id="KW-0943">RNA-mediated gene silencing</keyword>
<protein>
    <recommendedName>
        <fullName evidence="14">RNA helicase Mov10l1</fullName>
        <ecNumber evidence="3">3.6.4.13</ecNumber>
    </recommendedName>
</protein>
<feature type="domain" description="DNA2/NAM7 helicase-like C-terminal" evidence="17">
    <location>
        <begin position="938"/>
        <end position="1150"/>
    </location>
</feature>
<dbReference type="Proteomes" id="UP000664940">
    <property type="component" value="Unassembled WGS sequence"/>
</dbReference>
<dbReference type="EC" id="3.6.4.13" evidence="3"/>
<feature type="region of interest" description="Disordered" evidence="15">
    <location>
        <begin position="674"/>
        <end position="716"/>
    </location>
</feature>
<dbReference type="CDD" id="cd18808">
    <property type="entry name" value="SF1_C_Upf1"/>
    <property type="match status" value="1"/>
</dbReference>
<evidence type="ECO:0000256" key="5">
    <source>
        <dbReference type="ARBA" id="ARBA00022490"/>
    </source>
</evidence>
<evidence type="ECO:0000256" key="7">
    <source>
        <dbReference type="ARBA" id="ARBA00022801"/>
    </source>
</evidence>
<evidence type="ECO:0000256" key="10">
    <source>
        <dbReference type="ARBA" id="ARBA00023158"/>
    </source>
</evidence>
<dbReference type="GO" id="GO:0003724">
    <property type="term" value="F:RNA helicase activity"/>
    <property type="evidence" value="ECO:0007669"/>
    <property type="project" value="UniProtKB-EC"/>
</dbReference>
<dbReference type="PANTHER" id="PTHR45418">
    <property type="entry name" value="CANCER/TESTIS ANTIGEN 55"/>
    <property type="match status" value="1"/>
</dbReference>
<evidence type="ECO:0000256" key="2">
    <source>
        <dbReference type="ARBA" id="ARBA00005601"/>
    </source>
</evidence>
<dbReference type="InterPro" id="IPR049080">
    <property type="entry name" value="MOV-10-like_beta-barrel"/>
</dbReference>
<comment type="caution">
    <text evidence="20">The sequence shown here is derived from an EMBL/GenBank/DDBJ whole genome shotgun (WGS) entry which is preliminary data.</text>
</comment>
<dbReference type="Gene3D" id="3.40.50.300">
    <property type="entry name" value="P-loop containing nucleotide triphosphate hydrolases"/>
    <property type="match status" value="2"/>
</dbReference>
<evidence type="ECO:0000256" key="14">
    <source>
        <dbReference type="ARBA" id="ARBA00074621"/>
    </source>
</evidence>